<dbReference type="Proteomes" id="UP000222624">
    <property type="component" value="Genome"/>
</dbReference>
<dbReference type="GO" id="GO:0004519">
    <property type="term" value="F:endonuclease activity"/>
    <property type="evidence" value="ECO:0007669"/>
    <property type="project" value="UniProtKB-KW"/>
</dbReference>
<dbReference type="InterPro" id="IPR006350">
    <property type="entry name" value="Intron_endoG1"/>
</dbReference>
<dbReference type="Gene3D" id="3.40.1440.10">
    <property type="entry name" value="GIY-YIG endonuclease"/>
    <property type="match status" value="1"/>
</dbReference>
<evidence type="ECO:0000313" key="5">
    <source>
        <dbReference type="EMBL" id="ASU03726.1"/>
    </source>
</evidence>
<dbReference type="PROSITE" id="PS50164">
    <property type="entry name" value="GIY_YIG"/>
    <property type="match status" value="1"/>
</dbReference>
<evidence type="ECO:0000256" key="2">
    <source>
        <dbReference type="ARBA" id="ARBA00010045"/>
    </source>
</evidence>
<keyword evidence="5" id="KW-0540">Nuclease</keyword>
<dbReference type="InterPro" id="IPR003611">
    <property type="entry name" value="NUMOD3"/>
</dbReference>
<dbReference type="SUPFAM" id="SSF82771">
    <property type="entry name" value="GIY-YIG endonuclease"/>
    <property type="match status" value="1"/>
</dbReference>
<dbReference type="InterPro" id="IPR000305">
    <property type="entry name" value="GIY-YIG_endonuc"/>
</dbReference>
<dbReference type="SUPFAM" id="SSF64496">
    <property type="entry name" value="DNA-binding domain of intron-encoded endonucleases"/>
    <property type="match status" value="1"/>
</dbReference>
<dbReference type="NCBIfam" id="TIGR01453">
    <property type="entry name" value="grpIintron_endo"/>
    <property type="match status" value="1"/>
</dbReference>
<dbReference type="Pfam" id="PF07460">
    <property type="entry name" value="NUMOD3"/>
    <property type="match status" value="2"/>
</dbReference>
<name>A0A223LJI1_9CAUD</name>
<dbReference type="Pfam" id="PF20987">
    <property type="entry name" value="I-TevI_DNA-bd"/>
    <property type="match status" value="1"/>
</dbReference>
<gene>
    <name evidence="5" type="ORF">JOAD_189</name>
</gene>
<keyword evidence="3" id="KW-0460">Magnesium</keyword>
<reference evidence="6" key="1">
    <citation type="submission" date="2017-07" db="EMBL/GenBank/DDBJ databases">
        <authorList>
            <person name="Bickmore M.X."/>
            <person name="Vaden K."/>
            <person name="Brady T.S."/>
            <person name="Tateoka O.B."/>
            <person name="Carter J.L."/>
            <person name="Pape J.A."/>
            <person name="Robinson D.M."/>
            <person name="Russell K.A."/>
            <person name="Staley L.A."/>
            <person name="Stettler J.M."/>
            <person name="Townsend M.H."/>
            <person name="Wienclaw T."/>
            <person name="Williamson T.L."/>
            <person name="Kruger J.L."/>
            <person name="Berg J.A."/>
            <person name="Sharma R."/>
            <person name="Payne A.M."/>
            <person name="Fajardo C.P."/>
            <person name="Breakwell D.P."/>
            <person name="Hope S."/>
            <person name="Grose J.H."/>
        </authorList>
    </citation>
    <scope>NUCLEOTIDE SEQUENCE [LARGE SCALE GENOMIC DNA]</scope>
</reference>
<comment type="cofactor">
    <cofactor evidence="1">
        <name>Mg(2+)</name>
        <dbReference type="ChEBI" id="CHEBI:18420"/>
    </cofactor>
</comment>
<feature type="domain" description="GIY-YIG" evidence="4">
    <location>
        <begin position="1"/>
        <end position="91"/>
    </location>
</feature>
<dbReference type="InterPro" id="IPR048681">
    <property type="entry name" value="I-TevI_DNA-bd"/>
</dbReference>
<evidence type="ECO:0000259" key="4">
    <source>
        <dbReference type="PROSITE" id="PS50164"/>
    </source>
</evidence>
<protein>
    <submittedName>
        <fullName evidence="5">Putative GIY-YIG family homing endonuclease</fullName>
    </submittedName>
</protein>
<dbReference type="EMBL" id="MF459647">
    <property type="protein sequence ID" value="ASU03726.1"/>
    <property type="molecule type" value="Genomic_DNA"/>
</dbReference>
<comment type="similarity">
    <text evidence="2">To endonucleases of group I introns of fungi and phage.</text>
</comment>
<organism evidence="5 6">
    <name type="scientific">Erwinia phage vB_EamM_Joad</name>
    <dbReference type="NCBI Taxonomy" id="2026081"/>
    <lineage>
        <taxon>Viruses</taxon>
        <taxon>Duplodnaviria</taxon>
        <taxon>Heunggongvirae</taxon>
        <taxon>Uroviricota</taxon>
        <taxon>Caudoviricetes</taxon>
        <taxon>Chimalliviridae</taxon>
        <taxon>Risingsunvirus</taxon>
        <taxon>Risingsunvirus risingsun</taxon>
    </lineage>
</organism>
<keyword evidence="5" id="KW-0378">Hydrolase</keyword>
<proteinExistence type="predicted"/>
<dbReference type="GO" id="GO:0003677">
    <property type="term" value="F:DNA binding"/>
    <property type="evidence" value="ECO:0007669"/>
    <property type="project" value="InterPro"/>
</dbReference>
<dbReference type="InterPro" id="IPR035901">
    <property type="entry name" value="GIY-YIG_endonuc_sf"/>
</dbReference>
<dbReference type="Pfam" id="PF01541">
    <property type="entry name" value="GIY-YIG"/>
    <property type="match status" value="1"/>
</dbReference>
<dbReference type="SMART" id="SM00496">
    <property type="entry name" value="IENR2"/>
    <property type="match status" value="3"/>
</dbReference>
<evidence type="ECO:0000313" key="6">
    <source>
        <dbReference type="Proteomes" id="UP000222624"/>
    </source>
</evidence>
<accession>A0A223LJI1</accession>
<evidence type="ECO:0000256" key="1">
    <source>
        <dbReference type="ARBA" id="ARBA00001946"/>
    </source>
</evidence>
<sequence length="264" mass="30019">MEAVCYILSFKKEDKVKTYVGHTVEFEKRLARHLRELKQGIHHNSELQALYDDGWEFDSSKLIPVGNKKLAHQLEQEHILANKDNPDSVNIECGNDTFTNNPRKEEIKVKLVAHLKNFMDSLSDEERKEVYGRVGEINGMHGQSHSEETRKLISEKVKAYYEEHDAPAKGRKLTDEQRALLSILASGRTGEANPFYGKTHSDETKKKIAEAKKGNLPSNTKSVSVNGVIYKSMSEAARTLGINPTVALWRIKSPNVKYADWKWV</sequence>
<keyword evidence="5" id="KW-0255">Endonuclease</keyword>
<evidence type="ECO:0000256" key="3">
    <source>
        <dbReference type="ARBA" id="ARBA00022842"/>
    </source>
</evidence>